<dbReference type="EMBL" id="JARO02007416">
    <property type="protein sequence ID" value="KPP63986.1"/>
    <property type="molecule type" value="Genomic_DNA"/>
</dbReference>
<dbReference type="GO" id="GO:0000776">
    <property type="term" value="C:kinetochore"/>
    <property type="evidence" value="ECO:0007669"/>
    <property type="project" value="UniProtKB-KW"/>
</dbReference>
<dbReference type="AlphaFoldDB" id="A0A0P7WQS3"/>
<dbReference type="Proteomes" id="UP000034805">
    <property type="component" value="Unassembled WGS sequence"/>
</dbReference>
<proteinExistence type="predicted"/>
<organism evidence="7 8">
    <name type="scientific">Scleropages formosus</name>
    <name type="common">Asian bonytongue</name>
    <name type="synonym">Osteoglossum formosum</name>
    <dbReference type="NCBI Taxonomy" id="113540"/>
    <lineage>
        <taxon>Eukaryota</taxon>
        <taxon>Metazoa</taxon>
        <taxon>Chordata</taxon>
        <taxon>Craniata</taxon>
        <taxon>Vertebrata</taxon>
        <taxon>Euteleostomi</taxon>
        <taxon>Actinopterygii</taxon>
        <taxon>Neopterygii</taxon>
        <taxon>Teleostei</taxon>
        <taxon>Osteoglossocephala</taxon>
        <taxon>Osteoglossomorpha</taxon>
        <taxon>Osteoglossiformes</taxon>
        <taxon>Osteoglossidae</taxon>
        <taxon>Scleropages</taxon>
    </lineage>
</organism>
<feature type="compositionally biased region" description="Low complexity" evidence="5">
    <location>
        <begin position="306"/>
        <end position="327"/>
    </location>
</feature>
<dbReference type="GO" id="GO:0005876">
    <property type="term" value="C:spindle microtubule"/>
    <property type="evidence" value="ECO:0007669"/>
    <property type="project" value="TreeGrafter"/>
</dbReference>
<dbReference type="SMART" id="SM01349">
    <property type="entry name" value="TOG"/>
    <property type="match status" value="2"/>
</dbReference>
<dbReference type="SUPFAM" id="SSF48371">
    <property type="entry name" value="ARM repeat"/>
    <property type="match status" value="1"/>
</dbReference>
<evidence type="ECO:0000256" key="5">
    <source>
        <dbReference type="SAM" id="MobiDB-lite"/>
    </source>
</evidence>
<dbReference type="InterPro" id="IPR016024">
    <property type="entry name" value="ARM-type_fold"/>
</dbReference>
<dbReference type="PANTHER" id="PTHR21567">
    <property type="entry name" value="CLASP"/>
    <property type="match status" value="1"/>
</dbReference>
<dbReference type="GO" id="GO:0008017">
    <property type="term" value="F:microtubule binding"/>
    <property type="evidence" value="ECO:0007669"/>
    <property type="project" value="TreeGrafter"/>
</dbReference>
<evidence type="ECO:0000256" key="2">
    <source>
        <dbReference type="ARBA" id="ARBA00022490"/>
    </source>
</evidence>
<feature type="domain" description="TOG" evidence="6">
    <location>
        <begin position="469"/>
        <end position="701"/>
    </location>
</feature>
<feature type="compositionally biased region" description="Polar residues" evidence="5">
    <location>
        <begin position="295"/>
        <end position="305"/>
    </location>
</feature>
<dbReference type="GO" id="GO:0090307">
    <property type="term" value="P:mitotic spindle assembly"/>
    <property type="evidence" value="ECO:0007669"/>
    <property type="project" value="TreeGrafter"/>
</dbReference>
<dbReference type="GO" id="GO:0043515">
    <property type="term" value="F:kinetochore binding"/>
    <property type="evidence" value="ECO:0007669"/>
    <property type="project" value="TreeGrafter"/>
</dbReference>
<dbReference type="Gene3D" id="1.25.10.10">
    <property type="entry name" value="Leucine-rich Repeat Variant"/>
    <property type="match status" value="2"/>
</dbReference>
<dbReference type="GO" id="GO:0005815">
    <property type="term" value="C:microtubule organizing center"/>
    <property type="evidence" value="ECO:0007669"/>
    <property type="project" value="TreeGrafter"/>
</dbReference>
<keyword evidence="2" id="KW-0963">Cytoplasm</keyword>
<feature type="compositionally biased region" description="Basic and acidic residues" evidence="5">
    <location>
        <begin position="370"/>
        <end position="387"/>
    </location>
</feature>
<feature type="region of interest" description="Disordered" evidence="5">
    <location>
        <begin position="295"/>
        <end position="335"/>
    </location>
</feature>
<keyword evidence="3" id="KW-0677">Repeat</keyword>
<dbReference type="Pfam" id="PF21040">
    <property type="entry name" value="CEP104-like_TOG"/>
    <property type="match status" value="1"/>
</dbReference>
<dbReference type="GO" id="GO:0005881">
    <property type="term" value="C:cytoplasmic microtubule"/>
    <property type="evidence" value="ECO:0007669"/>
    <property type="project" value="TreeGrafter"/>
</dbReference>
<dbReference type="InterPro" id="IPR011989">
    <property type="entry name" value="ARM-like"/>
</dbReference>
<dbReference type="FunFam" id="1.25.10.10:FF:000006">
    <property type="entry name" value="CLIP-associating protein 1 isoform 2"/>
    <property type="match status" value="1"/>
</dbReference>
<dbReference type="InterPro" id="IPR057546">
    <property type="entry name" value="HEAT_GCN1"/>
</dbReference>
<feature type="domain" description="TOG" evidence="6">
    <location>
        <begin position="61"/>
        <end position="298"/>
    </location>
</feature>
<feature type="non-terminal residue" evidence="7">
    <location>
        <position position="1"/>
    </location>
</feature>
<feature type="region of interest" description="Disordered" evidence="5">
    <location>
        <begin position="370"/>
        <end position="402"/>
    </location>
</feature>
<dbReference type="Pfam" id="PF23271">
    <property type="entry name" value="HEAT_GCN1"/>
    <property type="match status" value="1"/>
</dbReference>
<sequence>LLGDTRNKTWLLFCLLPSPQRKPMRRRYESPGMFSDDDANSDASSACSERSYGSRNGAVPHYLRQMEDVAEVLNHCASSNWSERKDGLVGLQNLLKSQRILSRVELKRLCEIFTRMFADPHSKVFSMFLETLVDFITIHREDLQDWLFVLLTQLLKKMGADLLGSVQAKVQKALDVTRDSFPFDQQFNILMRFIVDQTQTPNLKVKVAILKYIESLARQMDPTDFVNSSETRLAVSRIITWTTEPKSSDVRKAAQLVLIALFELNTPEFTMLLGALPKTFQDGATKLLHNHLKNSSNVGMVSPSNTITRTPPRQPSSRSSPLTSPTSCCHGGLSPSVMEYDTENLNSDEIYSSLHGVSQAIQSFSYRSQEDLNEPMRHEGKKNDTAGREGGIGMLPQGSDPRLGADMMEGGRTALDNKTSLLNTPQPRSFSGFRGREYSPYCYTDTISAYDKSVPKETVFDDDAEHFRDVPLDHSDLVAELLKELSNHNERVEERKAALFELLKITREDRLRVWDEHFKTVLLLLLETLGDKDHTIRALALRVLKEILRNQPARFKNYAELTIMKTLEAHKDSHKEVVRAAEEAASTLAGSIHPEQCIKVLCPIVQTADYPINLAAIKMQTKVIERIAKESLHQLLPDIIPGLLQGYDNTESSVRKASVFCLVAIYSVIGEELKPHLAQLTGSKMKLLNLYIKRAQTTNSNSSSSSDVSTHS</sequence>
<accession>A0A0P7WQS3</accession>
<keyword evidence="4" id="KW-0206">Cytoskeleton</keyword>
<evidence type="ECO:0000259" key="6">
    <source>
        <dbReference type="SMART" id="SM01349"/>
    </source>
</evidence>
<evidence type="ECO:0000313" key="7">
    <source>
        <dbReference type="EMBL" id="KPP63986.1"/>
    </source>
</evidence>
<dbReference type="InterPro" id="IPR034085">
    <property type="entry name" value="TOG"/>
</dbReference>
<evidence type="ECO:0000256" key="4">
    <source>
        <dbReference type="ARBA" id="ARBA00023212"/>
    </source>
</evidence>
<dbReference type="PANTHER" id="PTHR21567:SF28">
    <property type="entry name" value="CLIP-ASSOCIATING PROTEIN 1"/>
    <property type="match status" value="1"/>
</dbReference>
<dbReference type="GO" id="GO:0072686">
    <property type="term" value="C:mitotic spindle"/>
    <property type="evidence" value="ECO:0007669"/>
    <property type="project" value="TreeGrafter"/>
</dbReference>
<dbReference type="STRING" id="113540.ENSSFOP00015078646"/>
<dbReference type="GO" id="GO:0040001">
    <property type="term" value="P:establishment of mitotic spindle localization"/>
    <property type="evidence" value="ECO:0007669"/>
    <property type="project" value="TreeGrafter"/>
</dbReference>
<evidence type="ECO:0000256" key="3">
    <source>
        <dbReference type="ARBA" id="ARBA00022737"/>
    </source>
</evidence>
<protein>
    <recommendedName>
        <fullName evidence="6">TOG domain-containing protein</fullName>
    </recommendedName>
</protein>
<reference evidence="7 8" key="1">
    <citation type="submission" date="2015-08" db="EMBL/GenBank/DDBJ databases">
        <title>The genome of the Asian arowana (Scleropages formosus).</title>
        <authorList>
            <person name="Tan M.H."/>
            <person name="Gan H.M."/>
            <person name="Croft L.J."/>
            <person name="Austin C.M."/>
        </authorList>
    </citation>
    <scope>NUCLEOTIDE SEQUENCE [LARGE SCALE GENOMIC DNA]</scope>
    <source>
        <strain evidence="7">Aro1</strain>
    </source>
</reference>
<evidence type="ECO:0000256" key="1">
    <source>
        <dbReference type="ARBA" id="ARBA00004245"/>
    </source>
</evidence>
<comment type="subcellular location">
    <subcellularLocation>
        <location evidence="1">Cytoplasm</location>
        <location evidence="1">Cytoskeleton</location>
    </subcellularLocation>
</comment>
<dbReference type="FunFam" id="1.25.10.10:FF:000001">
    <property type="entry name" value="CLIP-associating protein 1 isoform 2"/>
    <property type="match status" value="1"/>
</dbReference>
<evidence type="ECO:0000313" key="8">
    <source>
        <dbReference type="Proteomes" id="UP000034805"/>
    </source>
</evidence>
<comment type="caution">
    <text evidence="7">The sequence shown here is derived from an EMBL/GenBank/DDBJ whole genome shotgun (WGS) entry which is preliminary data.</text>
</comment>
<gene>
    <name evidence="7" type="ORF">Z043_117709</name>
</gene>
<name>A0A0P7WQS3_SCLFO</name>
<dbReference type="GO" id="GO:0045180">
    <property type="term" value="C:basal cortex"/>
    <property type="evidence" value="ECO:0007669"/>
    <property type="project" value="TreeGrafter"/>
</dbReference>
<feature type="region of interest" description="Disordered" evidence="5">
    <location>
        <begin position="24"/>
        <end position="53"/>
    </location>
</feature>